<dbReference type="PANTHER" id="PTHR11885:SF6">
    <property type="entry name" value="SMALL RIBOSOMAL SUBUNIT PROTEIN US15"/>
    <property type="match status" value="1"/>
</dbReference>
<keyword evidence="2 4" id="KW-0687">Ribonucleoprotein</keyword>
<dbReference type="SMART" id="SM01387">
    <property type="entry name" value="Ribosomal_S15"/>
    <property type="match status" value="1"/>
</dbReference>
<evidence type="ECO:0000256" key="3">
    <source>
        <dbReference type="ARBA" id="ARBA00035313"/>
    </source>
</evidence>
<evidence type="ECO:0000313" key="5">
    <source>
        <dbReference type="EMBL" id="ADD93060.1"/>
    </source>
</evidence>
<reference evidence="5" key="1">
    <citation type="journal article" date="2010" name="ISME J.">
        <title>Metagenome of the Mediterranean deep chlorophyll maximum studied by direct and fosmid library 454 pyrosequencing.</title>
        <authorList>
            <person name="Ghai R."/>
            <person name="Martin-Cuadrado A.B."/>
            <person name="Molto A.G."/>
            <person name="Heredia I.G."/>
            <person name="Cabrera R."/>
            <person name="Martin J."/>
            <person name="Verdu M."/>
            <person name="Deschamps P."/>
            <person name="Moreira D."/>
            <person name="Lopez-Garcia P."/>
            <person name="Mira A."/>
            <person name="Rodriguez-Valera F."/>
        </authorList>
    </citation>
    <scope>NUCLEOTIDE SEQUENCE</scope>
</reference>
<dbReference type="CDD" id="cd00677">
    <property type="entry name" value="S15_NS1_EPRS_RNA-bind"/>
    <property type="match status" value="1"/>
</dbReference>
<dbReference type="GO" id="GO:0022627">
    <property type="term" value="C:cytosolic small ribosomal subunit"/>
    <property type="evidence" value="ECO:0007669"/>
    <property type="project" value="TreeGrafter"/>
</dbReference>
<dbReference type="GO" id="GO:0006412">
    <property type="term" value="P:translation"/>
    <property type="evidence" value="ECO:0007669"/>
    <property type="project" value="InterPro"/>
</dbReference>
<evidence type="ECO:0000256" key="1">
    <source>
        <dbReference type="ARBA" id="ARBA00022980"/>
    </source>
</evidence>
<proteinExistence type="inferred from homology"/>
<organism evidence="5">
    <name type="scientific">uncultured archaeon MedDCM-OCT-S05-C10</name>
    <dbReference type="NCBI Taxonomy" id="743088"/>
    <lineage>
        <taxon>Archaea</taxon>
        <taxon>environmental samples</taxon>
    </lineage>
</organism>
<dbReference type="PANTHER" id="PTHR11885">
    <property type="entry name" value="RIBOSOMAL PROTEIN S15P/S13E"/>
    <property type="match status" value="1"/>
</dbReference>
<dbReference type="Pfam" id="PF00312">
    <property type="entry name" value="Ribosomal_S15"/>
    <property type="match status" value="1"/>
</dbReference>
<dbReference type="Gene3D" id="1.10.287.10">
    <property type="entry name" value="S15/NS1, RNA-binding"/>
    <property type="match status" value="1"/>
</dbReference>
<dbReference type="SUPFAM" id="SSF47060">
    <property type="entry name" value="S15/NS1 RNA-binding domain"/>
    <property type="match status" value="1"/>
</dbReference>
<dbReference type="FunFam" id="1.10.287.10:FF:000003">
    <property type="entry name" value="40S ribosomal protein S13"/>
    <property type="match status" value="1"/>
</dbReference>
<dbReference type="InterPro" id="IPR009068">
    <property type="entry name" value="uS15_NS1_RNA-bd_sf"/>
</dbReference>
<sequence length="85" mass="10053">MGERIGQILARNDISPSIPEDLMDLMRKALRMLDHLTENRKDLHNRRQLQLVESKIRRLARYHKGSGALDSDWTYKREQLRLAVN</sequence>
<dbReference type="AlphaFoldDB" id="D6PBF9"/>
<name>D6PBF9_9ARCH</name>
<dbReference type="EMBL" id="GU942962">
    <property type="protein sequence ID" value="ADD93060.1"/>
    <property type="molecule type" value="Genomic_DNA"/>
</dbReference>
<dbReference type="GO" id="GO:0003735">
    <property type="term" value="F:structural constituent of ribosome"/>
    <property type="evidence" value="ECO:0007669"/>
    <property type="project" value="InterPro"/>
</dbReference>
<evidence type="ECO:0000256" key="2">
    <source>
        <dbReference type="ARBA" id="ARBA00023274"/>
    </source>
</evidence>
<dbReference type="InterPro" id="IPR000589">
    <property type="entry name" value="Ribosomal_uS15"/>
</dbReference>
<protein>
    <recommendedName>
        <fullName evidence="3">30S ribosomal protein S15</fullName>
    </recommendedName>
</protein>
<dbReference type="InterPro" id="IPR023029">
    <property type="entry name" value="Ribosomal_uS15_arc_euk"/>
</dbReference>
<evidence type="ECO:0000256" key="4">
    <source>
        <dbReference type="RuleBase" id="RU003919"/>
    </source>
</evidence>
<comment type="similarity">
    <text evidence="4">Belongs to the universal ribosomal protein uS15 family.</text>
</comment>
<dbReference type="PROSITE" id="PS00362">
    <property type="entry name" value="RIBOSOMAL_S15"/>
    <property type="match status" value="1"/>
</dbReference>
<dbReference type="GO" id="GO:0070181">
    <property type="term" value="F:small ribosomal subunit rRNA binding"/>
    <property type="evidence" value="ECO:0007669"/>
    <property type="project" value="TreeGrafter"/>
</dbReference>
<keyword evidence="1 4" id="KW-0689">Ribosomal protein</keyword>
<accession>D6PBF9</accession>